<evidence type="ECO:0000313" key="3">
    <source>
        <dbReference type="Proteomes" id="UP000243376"/>
    </source>
</evidence>
<accession>A0A2J6WXB9</accession>
<evidence type="ECO:0000259" key="1">
    <source>
        <dbReference type="Pfam" id="PF05099"/>
    </source>
</evidence>
<dbReference type="AlphaFoldDB" id="A0A2J6WXB9"/>
<organism evidence="2 3">
    <name type="scientific">Chloroflexus aggregans</name>
    <dbReference type="NCBI Taxonomy" id="152260"/>
    <lineage>
        <taxon>Bacteria</taxon>
        <taxon>Bacillati</taxon>
        <taxon>Chloroflexota</taxon>
        <taxon>Chloroflexia</taxon>
        <taxon>Chloroflexales</taxon>
        <taxon>Chloroflexineae</taxon>
        <taxon>Chloroflexaceae</taxon>
        <taxon>Chloroflexus</taxon>
    </lineage>
</organism>
<proteinExistence type="predicted"/>
<dbReference type="Proteomes" id="UP000243376">
    <property type="component" value="Unassembled WGS sequence"/>
</dbReference>
<dbReference type="InterPro" id="IPR007791">
    <property type="entry name" value="DjlA_N"/>
</dbReference>
<protein>
    <recommendedName>
        <fullName evidence="1">Co-chaperone DjlA N-terminal domain-containing protein</fullName>
    </recommendedName>
</protein>
<dbReference type="InterPro" id="IPR029024">
    <property type="entry name" value="TerB-like"/>
</dbReference>
<feature type="domain" description="Co-chaperone DjlA N-terminal" evidence="1">
    <location>
        <begin position="104"/>
        <end position="203"/>
    </location>
</feature>
<dbReference type="SUPFAM" id="SSF158682">
    <property type="entry name" value="TerB-like"/>
    <property type="match status" value="1"/>
</dbReference>
<comment type="caution">
    <text evidence="2">The sequence shown here is derived from an EMBL/GenBank/DDBJ whole genome shotgun (WGS) entry which is preliminary data.</text>
</comment>
<reference evidence="2 3" key="1">
    <citation type="submission" date="2018-01" db="EMBL/GenBank/DDBJ databases">
        <title>Metagenomic assembled genomes from two thermal pools in the Uzon Caldera, Kamchatka, Russia.</title>
        <authorList>
            <person name="Wilkins L."/>
            <person name="Ettinger C."/>
        </authorList>
    </citation>
    <scope>NUCLEOTIDE SEQUENCE [LARGE SCALE GENOMIC DNA]</scope>
    <source>
        <strain evidence="2">ZAV-02</strain>
    </source>
</reference>
<sequence>MHASKILVRRASLRVIQQVIKLLAWQVTQRLIKATISKWLPIVGAVAVAAWSYSSTNQIGQKAVEIFNKDIQIVSEQDAQPEEWLNAFAQRICYAQYRIRIADLNNLVKIDGNVTPEEQTFLSQTFQESGLSDQQARILLAVLHTNTNFTIDYEALAAQPEEIVGLLMKMVALARCDGELHIAEKLYITQMAQRLGIAETDLNELFR</sequence>
<name>A0A2J6WXB9_9CHLR</name>
<dbReference type="Pfam" id="PF05099">
    <property type="entry name" value="TerB"/>
    <property type="match status" value="1"/>
</dbReference>
<dbReference type="Gene3D" id="1.10.3680.10">
    <property type="entry name" value="TerB-like"/>
    <property type="match status" value="1"/>
</dbReference>
<gene>
    <name evidence="2" type="ORF">C0184_13555</name>
</gene>
<evidence type="ECO:0000313" key="2">
    <source>
        <dbReference type="EMBL" id="PMP75812.1"/>
    </source>
</evidence>
<dbReference type="EMBL" id="PNIQ01000911">
    <property type="protein sequence ID" value="PMP75812.1"/>
    <property type="molecule type" value="Genomic_DNA"/>
</dbReference>